<reference evidence="2 3" key="1">
    <citation type="submission" date="2016-03" db="EMBL/GenBank/DDBJ databases">
        <title>Whole genome sequencing of Grifola frondosa 9006-11.</title>
        <authorList>
            <person name="Min B."/>
            <person name="Park H."/>
            <person name="Kim J.-G."/>
            <person name="Cho H."/>
            <person name="Oh Y.-L."/>
            <person name="Kong W.-S."/>
            <person name="Choi I.-G."/>
        </authorList>
    </citation>
    <scope>NUCLEOTIDE SEQUENCE [LARGE SCALE GENOMIC DNA]</scope>
    <source>
        <strain evidence="2 3">9006-11</strain>
    </source>
</reference>
<dbReference type="AlphaFoldDB" id="A0A1C7M5C5"/>
<proteinExistence type="predicted"/>
<organism evidence="2 3">
    <name type="scientific">Grifola frondosa</name>
    <name type="common">Maitake</name>
    <name type="synonym">Polyporus frondosus</name>
    <dbReference type="NCBI Taxonomy" id="5627"/>
    <lineage>
        <taxon>Eukaryota</taxon>
        <taxon>Fungi</taxon>
        <taxon>Dikarya</taxon>
        <taxon>Basidiomycota</taxon>
        <taxon>Agaricomycotina</taxon>
        <taxon>Agaricomycetes</taxon>
        <taxon>Polyporales</taxon>
        <taxon>Grifolaceae</taxon>
        <taxon>Grifola</taxon>
    </lineage>
</organism>
<accession>A0A1C7M5C5</accession>
<name>A0A1C7M5C5_GRIFR</name>
<evidence type="ECO:0000313" key="3">
    <source>
        <dbReference type="Proteomes" id="UP000092993"/>
    </source>
</evidence>
<dbReference type="EMBL" id="LUGG01000011">
    <property type="protein sequence ID" value="OBZ71717.1"/>
    <property type="molecule type" value="Genomic_DNA"/>
</dbReference>
<evidence type="ECO:0000313" key="2">
    <source>
        <dbReference type="EMBL" id="OBZ71717.1"/>
    </source>
</evidence>
<dbReference type="Proteomes" id="UP000092993">
    <property type="component" value="Unassembled WGS sequence"/>
</dbReference>
<comment type="caution">
    <text evidence="2">The sequence shown here is derived from an EMBL/GenBank/DDBJ whole genome shotgun (WGS) entry which is preliminary data.</text>
</comment>
<keyword evidence="3" id="KW-1185">Reference proteome</keyword>
<gene>
    <name evidence="2" type="ORF">A0H81_08849</name>
</gene>
<feature type="region of interest" description="Disordered" evidence="1">
    <location>
        <begin position="28"/>
        <end position="49"/>
    </location>
</feature>
<sequence length="98" mass="10337">MHGYARAAQSRSNIDIYKPSFLLGNLKSQSTSTTESNTEKPAATPPSLLSFPFVLTNHPTSLSSTSLSLPNSAHPNIPSSLTTSAFIAPSVPPPARTK</sequence>
<protein>
    <submittedName>
        <fullName evidence="2">Uncharacterized protein</fullName>
    </submittedName>
</protein>
<evidence type="ECO:0000256" key="1">
    <source>
        <dbReference type="SAM" id="MobiDB-lite"/>
    </source>
</evidence>